<feature type="domain" description="VWFA" evidence="1">
    <location>
        <begin position="2"/>
        <end position="64"/>
    </location>
</feature>
<reference evidence="2" key="1">
    <citation type="journal article" date="2004" name="Nature">
        <title>Genome duplication in the teleost fish Tetraodon nigroviridis reveals the early vertebrate proto-karyotype.</title>
        <authorList>
            <person name="Jaillon O."/>
            <person name="Aury J.-M."/>
            <person name="Brunet F."/>
            <person name="Petit J.-L."/>
            <person name="Stange-Thomann N."/>
            <person name="Mauceli E."/>
            <person name="Bouneau L."/>
            <person name="Fischer C."/>
            <person name="Ozouf-Costaz C."/>
            <person name="Bernot A."/>
            <person name="Nicaud S."/>
            <person name="Jaffe D."/>
            <person name="Fisher S."/>
            <person name="Lutfalla G."/>
            <person name="Dossat C."/>
            <person name="Segurens B."/>
            <person name="Dasilva C."/>
            <person name="Salanoubat M."/>
            <person name="Levy M."/>
            <person name="Boudet N."/>
            <person name="Castellano S."/>
            <person name="Anthouard V."/>
            <person name="Jubin C."/>
            <person name="Castelli V."/>
            <person name="Katinka M."/>
            <person name="Vacherie B."/>
            <person name="Biemont C."/>
            <person name="Skalli Z."/>
            <person name="Cattolico L."/>
            <person name="Poulain J."/>
            <person name="De Berardinis V."/>
            <person name="Cruaud C."/>
            <person name="Duprat S."/>
            <person name="Brottier P."/>
            <person name="Coutanceau J.-P."/>
            <person name="Gouzy J."/>
            <person name="Parra G."/>
            <person name="Lardier G."/>
            <person name="Chapple C."/>
            <person name="McKernan K.J."/>
            <person name="McEwan P."/>
            <person name="Bosak S."/>
            <person name="Kellis M."/>
            <person name="Volff J.-N."/>
            <person name="Guigo R."/>
            <person name="Zody M.C."/>
            <person name="Mesirov J."/>
            <person name="Lindblad-Toh K."/>
            <person name="Birren B."/>
            <person name="Nusbaum C."/>
            <person name="Kahn D."/>
            <person name="Robinson-Rechavi M."/>
            <person name="Laudet V."/>
            <person name="Schachter V."/>
            <person name="Quetier F."/>
            <person name="Saurin W."/>
            <person name="Scarpelli C."/>
            <person name="Wincker P."/>
            <person name="Lander E.S."/>
            <person name="Weissenbach J."/>
            <person name="Roest Crollius H."/>
        </authorList>
    </citation>
    <scope>NUCLEOTIDE SEQUENCE [LARGE SCALE GENOMIC DNA]</scope>
</reference>
<dbReference type="Pfam" id="PF13768">
    <property type="entry name" value="VWA_3"/>
    <property type="match status" value="1"/>
</dbReference>
<organism evidence="2">
    <name type="scientific">Tetraodon nigroviridis</name>
    <name type="common">Spotted green pufferfish</name>
    <name type="synonym">Chelonodon nigroviridis</name>
    <dbReference type="NCBI Taxonomy" id="99883"/>
    <lineage>
        <taxon>Eukaryota</taxon>
        <taxon>Metazoa</taxon>
        <taxon>Chordata</taxon>
        <taxon>Craniata</taxon>
        <taxon>Vertebrata</taxon>
        <taxon>Euteleostomi</taxon>
        <taxon>Actinopterygii</taxon>
        <taxon>Neopterygii</taxon>
        <taxon>Teleostei</taxon>
        <taxon>Neoteleostei</taxon>
        <taxon>Acanthomorphata</taxon>
        <taxon>Eupercaria</taxon>
        <taxon>Tetraodontiformes</taxon>
        <taxon>Tetradontoidea</taxon>
        <taxon>Tetraodontidae</taxon>
        <taxon>Tetraodon</taxon>
    </lineage>
</organism>
<dbReference type="OrthoDB" id="1729737at2759"/>
<evidence type="ECO:0000313" key="2">
    <source>
        <dbReference type="EMBL" id="CAG03815.1"/>
    </source>
</evidence>
<proteinExistence type="predicted"/>
<sequence length="154" mass="17525">LACEYIRKIRADMGGTNVLDPLSWMLRQPKIRGHPRLLFLLTDGAVSNTGKVIELVRRHARYIRRVFYIQYWTECLQEVGGGIGNSFQRNSGVPGRWRKAAAEDDKVPEENHVRSAERHLRGMAFPRDRGSAAVSCGQHLPVSRRQSDWLQCGV</sequence>
<dbReference type="PANTHER" id="PTHR46299">
    <property type="entry name" value="VON WILLEBRAND FACTOR A DOMAIN-CONTAINING PROTEIN 5B2-RELATED"/>
    <property type="match status" value="1"/>
</dbReference>
<feature type="non-terminal residue" evidence="2">
    <location>
        <position position="1"/>
    </location>
</feature>
<dbReference type="EMBL" id="CAAE01014729">
    <property type="protein sequence ID" value="CAG03815.1"/>
    <property type="molecule type" value="Genomic_DNA"/>
</dbReference>
<dbReference type="InterPro" id="IPR036465">
    <property type="entry name" value="vWFA_dom_sf"/>
</dbReference>
<dbReference type="SUPFAM" id="SSF53300">
    <property type="entry name" value="vWA-like"/>
    <property type="match status" value="1"/>
</dbReference>
<dbReference type="InterPro" id="IPR002035">
    <property type="entry name" value="VWF_A"/>
</dbReference>
<name>Q4S6B7_TETNG</name>
<accession>Q4S6B7</accession>
<evidence type="ECO:0000259" key="1">
    <source>
        <dbReference type="Pfam" id="PF13768"/>
    </source>
</evidence>
<comment type="caution">
    <text evidence="2">The sequence shown here is derived from an EMBL/GenBank/DDBJ whole genome shotgun (WGS) entry which is preliminary data.</text>
</comment>
<reference evidence="2" key="2">
    <citation type="submission" date="2004-02" db="EMBL/GenBank/DDBJ databases">
        <authorList>
            <consortium name="Genoscope"/>
            <consortium name="Whitehead Institute Centre for Genome Research"/>
        </authorList>
    </citation>
    <scope>NUCLEOTIDE SEQUENCE</scope>
</reference>
<dbReference type="PANTHER" id="PTHR46299:SF1">
    <property type="entry name" value="VON WILLEBRAND FACTOR A DOMAIN-CONTAINING PROTEIN 5B1"/>
    <property type="match status" value="1"/>
</dbReference>
<dbReference type="AlphaFoldDB" id="Q4S6B7"/>
<dbReference type="KEGG" id="tng:GSTEN00023360G001"/>
<dbReference type="InterPro" id="IPR052627">
    <property type="entry name" value="VWA_domain-containing"/>
</dbReference>
<gene>
    <name evidence="2" type="ORF">GSTENG00023360001</name>
</gene>
<protein>
    <submittedName>
        <fullName evidence="2">(spotted green pufferfish) hypothetical protein</fullName>
    </submittedName>
</protein>